<dbReference type="InterPro" id="IPR010016">
    <property type="entry name" value="PxpB"/>
</dbReference>
<sequence length="237" mass="26798">MNADYRIYALSDTAMVIDWGNLINDDINHTVLTLFHCIKQENKPFVRDVIPAYSTLTIVYNPVMLWKQGIENMEAYLRNFIETVMGHCSEEVMQQQPLIQVPVCYHPQVAPDLLAFCEAKNITVEKLIELHSQTIYRVFMLGFLPGFAYMGTVPEILEMPRKALPAQQVAAGSVGIAGRQTGVYPFNSPGGWHIIGQTPEAMFQQNRMQPALLQPGNRVQFVPIDLNTFNSLLQNKN</sequence>
<comment type="caution">
    <text evidence="5">The sequence shown here is derived from an EMBL/GenBank/DDBJ whole genome shotgun (WGS) entry which is preliminary data.</text>
</comment>
<gene>
    <name evidence="5" type="ORF">LX80_02608</name>
</gene>
<dbReference type="PANTHER" id="PTHR34698">
    <property type="entry name" value="5-OXOPROLINASE SUBUNIT B"/>
    <property type="match status" value="1"/>
</dbReference>
<dbReference type="GO" id="GO:0005524">
    <property type="term" value="F:ATP binding"/>
    <property type="evidence" value="ECO:0007669"/>
    <property type="project" value="UniProtKB-KW"/>
</dbReference>
<dbReference type="AlphaFoldDB" id="A0A2W7TA52"/>
<dbReference type="SUPFAM" id="SSF50891">
    <property type="entry name" value="Cyclophilin-like"/>
    <property type="match status" value="1"/>
</dbReference>
<dbReference type="GO" id="GO:0016787">
    <property type="term" value="F:hydrolase activity"/>
    <property type="evidence" value="ECO:0007669"/>
    <property type="project" value="UniProtKB-KW"/>
</dbReference>
<protein>
    <submittedName>
        <fullName evidence="5">Inhibitor of KinA</fullName>
    </submittedName>
</protein>
<dbReference type="EMBL" id="QKZV01000011">
    <property type="protein sequence ID" value="PZX60042.1"/>
    <property type="molecule type" value="Genomic_DNA"/>
</dbReference>
<evidence type="ECO:0000259" key="4">
    <source>
        <dbReference type="SMART" id="SM00796"/>
    </source>
</evidence>
<evidence type="ECO:0000313" key="5">
    <source>
        <dbReference type="EMBL" id="PZX60042.1"/>
    </source>
</evidence>
<dbReference type="Gene3D" id="3.30.1360.40">
    <property type="match status" value="1"/>
</dbReference>
<dbReference type="PANTHER" id="PTHR34698:SF2">
    <property type="entry name" value="5-OXOPROLINASE SUBUNIT B"/>
    <property type="match status" value="1"/>
</dbReference>
<feature type="domain" description="Carboxyltransferase" evidence="4">
    <location>
        <begin position="5"/>
        <end position="213"/>
    </location>
</feature>
<proteinExistence type="predicted"/>
<keyword evidence="3" id="KW-0067">ATP-binding</keyword>
<name>A0A2W7TA52_9BACT</name>
<reference evidence="5 6" key="1">
    <citation type="submission" date="2018-06" db="EMBL/GenBank/DDBJ databases">
        <title>Genomic Encyclopedia of Archaeal and Bacterial Type Strains, Phase II (KMG-II): from individual species to whole genera.</title>
        <authorList>
            <person name="Goeker M."/>
        </authorList>
    </citation>
    <scope>NUCLEOTIDE SEQUENCE [LARGE SCALE GENOMIC DNA]</scope>
    <source>
        <strain evidence="5 6">DSM 23241</strain>
    </source>
</reference>
<dbReference type="SMART" id="SM00796">
    <property type="entry name" value="AHS1"/>
    <property type="match status" value="1"/>
</dbReference>
<evidence type="ECO:0000256" key="1">
    <source>
        <dbReference type="ARBA" id="ARBA00022741"/>
    </source>
</evidence>
<dbReference type="SUPFAM" id="SSF160467">
    <property type="entry name" value="PH0987 N-terminal domain-like"/>
    <property type="match status" value="1"/>
</dbReference>
<dbReference type="InterPro" id="IPR003833">
    <property type="entry name" value="CT_C_D"/>
</dbReference>
<dbReference type="InterPro" id="IPR029000">
    <property type="entry name" value="Cyclophilin-like_dom_sf"/>
</dbReference>
<dbReference type="Gene3D" id="2.40.100.10">
    <property type="entry name" value="Cyclophilin-like"/>
    <property type="match status" value="1"/>
</dbReference>
<keyword evidence="6" id="KW-1185">Reference proteome</keyword>
<evidence type="ECO:0000256" key="2">
    <source>
        <dbReference type="ARBA" id="ARBA00022801"/>
    </source>
</evidence>
<dbReference type="RefSeq" id="WP_170120463.1">
    <property type="nucleotide sequence ID" value="NZ_QKZV01000011.1"/>
</dbReference>
<dbReference type="NCBIfam" id="TIGR00370">
    <property type="entry name" value="5-oxoprolinase subunit PxpB"/>
    <property type="match status" value="1"/>
</dbReference>
<dbReference type="Proteomes" id="UP000249720">
    <property type="component" value="Unassembled WGS sequence"/>
</dbReference>
<keyword evidence="1" id="KW-0547">Nucleotide-binding</keyword>
<evidence type="ECO:0000313" key="6">
    <source>
        <dbReference type="Proteomes" id="UP000249720"/>
    </source>
</evidence>
<accession>A0A2W7TA52</accession>
<keyword evidence="2" id="KW-0378">Hydrolase</keyword>
<evidence type="ECO:0000256" key="3">
    <source>
        <dbReference type="ARBA" id="ARBA00022840"/>
    </source>
</evidence>
<organism evidence="5 6">
    <name type="scientific">Hydrotalea sandarakina</name>
    <dbReference type="NCBI Taxonomy" id="1004304"/>
    <lineage>
        <taxon>Bacteria</taxon>
        <taxon>Pseudomonadati</taxon>
        <taxon>Bacteroidota</taxon>
        <taxon>Chitinophagia</taxon>
        <taxon>Chitinophagales</taxon>
        <taxon>Chitinophagaceae</taxon>
        <taxon>Hydrotalea</taxon>
    </lineage>
</organism>
<dbReference type="Pfam" id="PF02682">
    <property type="entry name" value="CT_C_D"/>
    <property type="match status" value="1"/>
</dbReference>